<dbReference type="FunFam" id="3.40.50.800:FF:000004">
    <property type="entry name" value="Glycine--tRNA ligase 2"/>
    <property type="match status" value="1"/>
</dbReference>
<name>A0A7S1JB00_9EUGL</name>
<sequence length="271" mass="30735">MVVSTKKVAAGLGKEFKADAKKVVEYFDGLSDSEKLALKAECKEAGSKTVEIDGKSFELLPKHTDFDEREETQHTVSYTPSVIEPSFGIDRILYAIFEHSYYEREDEAEEKVEEPKKDKKDKKKDAQKDQMERSVLNFPPEIAPVKCALLPLDMRVTRDARYEDMCRSLASSLSVMGISSRRDDSGVAIGRRYARGDELGIPFAITFDFETFEDKSITVRERDSCVQVRVPFDEAPQILSRLCDAQMSWDECRAQFPEQKQTASDKVGMKA</sequence>
<dbReference type="PANTHER" id="PTHR10745:SF0">
    <property type="entry name" value="GLYCINE--TRNA LIGASE"/>
    <property type="match status" value="1"/>
</dbReference>
<dbReference type="InterPro" id="IPR045864">
    <property type="entry name" value="aa-tRNA-synth_II/BPL/LPL"/>
</dbReference>
<protein>
    <recommendedName>
        <fullName evidence="2">Anticodon-binding domain-containing protein</fullName>
    </recommendedName>
</protein>
<dbReference type="PANTHER" id="PTHR10745">
    <property type="entry name" value="GLYCYL-TRNA SYNTHETASE/DNA POLYMERASE SUBUNIT GAMMA-2"/>
    <property type="match status" value="1"/>
</dbReference>
<reference evidence="3" key="1">
    <citation type="submission" date="2021-01" db="EMBL/GenBank/DDBJ databases">
        <authorList>
            <person name="Corre E."/>
            <person name="Pelletier E."/>
            <person name="Niang G."/>
            <person name="Scheremetjew M."/>
            <person name="Finn R."/>
            <person name="Kale V."/>
            <person name="Holt S."/>
            <person name="Cochrane G."/>
            <person name="Meng A."/>
            <person name="Brown T."/>
            <person name="Cohen L."/>
        </authorList>
    </citation>
    <scope>NUCLEOTIDE SEQUENCE</scope>
    <source>
        <strain evidence="3">NIES-381</strain>
    </source>
</reference>
<feature type="domain" description="Anticodon-binding" evidence="2">
    <location>
        <begin position="146"/>
        <end position="240"/>
    </location>
</feature>
<dbReference type="AlphaFoldDB" id="A0A7S1JB00"/>
<dbReference type="Gene3D" id="3.30.930.10">
    <property type="entry name" value="Bira Bifunctional Protein, Domain 2"/>
    <property type="match status" value="1"/>
</dbReference>
<dbReference type="InterPro" id="IPR004154">
    <property type="entry name" value="Anticodon-bd"/>
</dbReference>
<accession>A0A7S1JB00</accession>
<evidence type="ECO:0000259" key="2">
    <source>
        <dbReference type="Pfam" id="PF03129"/>
    </source>
</evidence>
<feature type="region of interest" description="Disordered" evidence="1">
    <location>
        <begin position="107"/>
        <end position="135"/>
    </location>
</feature>
<dbReference type="InterPro" id="IPR027031">
    <property type="entry name" value="Gly-tRNA_synthase/POLG2"/>
</dbReference>
<dbReference type="PRINTS" id="PR01043">
    <property type="entry name" value="TRNASYNTHGLY"/>
</dbReference>
<dbReference type="GO" id="GO:0004820">
    <property type="term" value="F:glycine-tRNA ligase activity"/>
    <property type="evidence" value="ECO:0007669"/>
    <property type="project" value="TreeGrafter"/>
</dbReference>
<dbReference type="SUPFAM" id="SSF52954">
    <property type="entry name" value="Class II aaRS ABD-related"/>
    <property type="match status" value="1"/>
</dbReference>
<dbReference type="Gene3D" id="3.40.50.800">
    <property type="entry name" value="Anticodon-binding domain"/>
    <property type="match status" value="1"/>
</dbReference>
<dbReference type="GO" id="GO:0070150">
    <property type="term" value="P:mitochondrial glycyl-tRNA aminoacylation"/>
    <property type="evidence" value="ECO:0007669"/>
    <property type="project" value="TreeGrafter"/>
</dbReference>
<dbReference type="GO" id="GO:0005739">
    <property type="term" value="C:mitochondrion"/>
    <property type="evidence" value="ECO:0007669"/>
    <property type="project" value="TreeGrafter"/>
</dbReference>
<evidence type="ECO:0000313" key="3">
    <source>
        <dbReference type="EMBL" id="CAD9038081.1"/>
    </source>
</evidence>
<dbReference type="Pfam" id="PF03129">
    <property type="entry name" value="HGTP_anticodon"/>
    <property type="match status" value="1"/>
</dbReference>
<dbReference type="InterPro" id="IPR036621">
    <property type="entry name" value="Anticodon-bd_dom_sf"/>
</dbReference>
<organism evidence="3">
    <name type="scientific">Eutreptiella gymnastica</name>
    <dbReference type="NCBI Taxonomy" id="73025"/>
    <lineage>
        <taxon>Eukaryota</taxon>
        <taxon>Discoba</taxon>
        <taxon>Euglenozoa</taxon>
        <taxon>Euglenida</taxon>
        <taxon>Spirocuta</taxon>
        <taxon>Euglenophyceae</taxon>
        <taxon>Eutreptiales</taxon>
        <taxon>Eutreptiaceae</taxon>
        <taxon>Eutreptiella</taxon>
    </lineage>
</organism>
<gene>
    <name evidence="3" type="ORF">EGYM00392_LOCUS49241</name>
</gene>
<dbReference type="EMBL" id="HBGA01132984">
    <property type="protein sequence ID" value="CAD9038081.1"/>
    <property type="molecule type" value="Transcribed_RNA"/>
</dbReference>
<feature type="compositionally biased region" description="Basic and acidic residues" evidence="1">
    <location>
        <begin position="113"/>
        <end position="132"/>
    </location>
</feature>
<proteinExistence type="predicted"/>
<dbReference type="SUPFAM" id="SSF55681">
    <property type="entry name" value="Class II aaRS and biotin synthetases"/>
    <property type="match status" value="1"/>
</dbReference>
<evidence type="ECO:0000256" key="1">
    <source>
        <dbReference type="SAM" id="MobiDB-lite"/>
    </source>
</evidence>